<feature type="transmembrane region" description="Helical" evidence="3">
    <location>
        <begin position="358"/>
        <end position="374"/>
    </location>
</feature>
<keyword evidence="3" id="KW-0472">Membrane</keyword>
<dbReference type="Proteomes" id="UP001600888">
    <property type="component" value="Unassembled WGS sequence"/>
</dbReference>
<feature type="region of interest" description="Disordered" evidence="2">
    <location>
        <begin position="948"/>
        <end position="1323"/>
    </location>
</feature>
<dbReference type="EMBL" id="JBAWTH010000076">
    <property type="protein sequence ID" value="KAL2279400.1"/>
    <property type="molecule type" value="Genomic_DNA"/>
</dbReference>
<evidence type="ECO:0000256" key="3">
    <source>
        <dbReference type="SAM" id="Phobius"/>
    </source>
</evidence>
<feature type="transmembrane region" description="Helical" evidence="3">
    <location>
        <begin position="207"/>
        <end position="233"/>
    </location>
</feature>
<reference evidence="4 5" key="1">
    <citation type="submission" date="2024-03" db="EMBL/GenBank/DDBJ databases">
        <title>A high-quality draft genome sequence of Diaporthe vaccinii, a causative agent of upright dieback and viscid rot disease in cranberry plants.</title>
        <authorList>
            <person name="Sarrasin M."/>
            <person name="Lang B.F."/>
            <person name="Burger G."/>
        </authorList>
    </citation>
    <scope>NUCLEOTIDE SEQUENCE [LARGE SCALE GENOMIC DNA]</scope>
    <source>
        <strain evidence="4 5">IS7</strain>
    </source>
</reference>
<feature type="compositionally biased region" description="Acidic residues" evidence="2">
    <location>
        <begin position="1114"/>
        <end position="1148"/>
    </location>
</feature>
<dbReference type="PANTHER" id="PTHR45615">
    <property type="entry name" value="MYOSIN HEAVY CHAIN, NON-MUSCLE"/>
    <property type="match status" value="1"/>
</dbReference>
<keyword evidence="5" id="KW-1185">Reference proteome</keyword>
<feature type="transmembrane region" description="Helical" evidence="3">
    <location>
        <begin position="76"/>
        <end position="93"/>
    </location>
</feature>
<name>A0ABR4EAI3_9PEZI</name>
<feature type="compositionally biased region" description="Basic residues" evidence="2">
    <location>
        <begin position="1295"/>
        <end position="1308"/>
    </location>
</feature>
<evidence type="ECO:0000313" key="4">
    <source>
        <dbReference type="EMBL" id="KAL2279400.1"/>
    </source>
</evidence>
<comment type="caution">
    <text evidence="4">The sequence shown here is derived from an EMBL/GenBank/DDBJ whole genome shotgun (WGS) entry which is preliminary data.</text>
</comment>
<accession>A0ABR4EAI3</accession>
<feature type="coiled-coil region" evidence="1">
    <location>
        <begin position="719"/>
        <end position="781"/>
    </location>
</feature>
<keyword evidence="1" id="KW-0175">Coiled coil</keyword>
<feature type="coiled-coil region" evidence="1">
    <location>
        <begin position="591"/>
        <end position="645"/>
    </location>
</feature>
<dbReference type="PANTHER" id="PTHR45615:SF40">
    <property type="entry name" value="MYOSIN HEAVY CHAIN, NON-MUSCLE"/>
    <property type="match status" value="1"/>
</dbReference>
<gene>
    <name evidence="4" type="ORF">FJTKL_13470</name>
</gene>
<organism evidence="4 5">
    <name type="scientific">Diaporthe vaccinii</name>
    <dbReference type="NCBI Taxonomy" id="105482"/>
    <lineage>
        <taxon>Eukaryota</taxon>
        <taxon>Fungi</taxon>
        <taxon>Dikarya</taxon>
        <taxon>Ascomycota</taxon>
        <taxon>Pezizomycotina</taxon>
        <taxon>Sordariomycetes</taxon>
        <taxon>Sordariomycetidae</taxon>
        <taxon>Diaporthales</taxon>
        <taxon>Diaporthaceae</taxon>
        <taxon>Diaporthe</taxon>
        <taxon>Diaporthe eres species complex</taxon>
    </lineage>
</organism>
<evidence type="ECO:0000256" key="2">
    <source>
        <dbReference type="SAM" id="MobiDB-lite"/>
    </source>
</evidence>
<feature type="transmembrane region" description="Helical" evidence="3">
    <location>
        <begin position="99"/>
        <end position="115"/>
    </location>
</feature>
<sequence>MPDAIQCALSALWRFFLLMLGIFGVAYIVWNAQVDPVPAFLVPSSWFLFCYMLLFPTSQPAAGLVYCFDQLDDSDTKAVILVFAAILSFHSLYQRSPAAMIYIVAFGIIDFGITQRDVYRAAMDSATGPLGDAPQPDTAAAAEAEDFSDNNTATEHEASLASEPEQPAEQEPLDNAEPSSGPLVLIAVTDGASVVKPKSWARNAMNIIWSFLWFVLKLGAAAAVIHTLLTVLLKSWALTPEPVDIAPLFEAEVAVQANKTQLPIPVPMAEFIPTGTFGSPCQAAPTPIPVAKSIVTVTSTPMPTPMPAPTPSAVPEPVQEPEPVAVPDEAFELLSRMFDLPVPDPKPLLMWYFDLPPSSQYAVIVASLLVLWCLSKPLFILAPHLIILAIDYFAAAAMLPLLFRYGFDPKQSIAITWAADCALTASIWYVAYRLRNLEALCRNDATNLDDIKSQFEVDASGIADLRIQCEDNASGLSDLRSQVRDNDAGLTGLGIRFEEFVAQSKLGWADTVVKPIAAIKKMLHIIVFCVGSIGNRVDAIAKTVRHHATEIYALGKEVSTKADLDQTIRILEQLSGKIAGLETSKADAGILRAAQEDLESLRSLVESLQSEKANAADLKRVREELEKLRDCVNDLQNTKADATAVANITDKVKGLATDLTEIREAQDKLNTDVGTLKRDRDVARKDIESLNKTSTQHVYSISKLEESAKISKDALNGHKGQVGNEKKAADEKMSKLEKENAHLRQDVSNLQGAVEGLQQTMEAMEAKEAQHEHRLNQVRDEVTSDTDQKVNQLRSDTDSQHHQVVQAHRELEGSVTTRFDKSAQDVKELRQKARSEINDLGERIRVRFNEVNAAIWDRFSEITKNINNADGGTPGVLQRVEALESRAGGSIAELQVDDYIRGKVEQFVGDFLREHLRAQVYRETGKYLFSKEGQDKIFAILKERQACEDNNLPGDPPGVVPGGRASSPGIGPSDSGATPDNTIGDDGPLGDPPGVISGGQAALPGDMSSDDNTTPTIPEESIFPDDVDDHHGSRGVPLGEPPGACLRGRAKSLGGSTSAGPSCDGGAGPRPSGEDDDGTLQPKRRERSKSCGPGILPDEQLRGPANPEQPGGYEEMDEEETDEEEMDDDNDDDAHDGGDDDESDDDDPPGPPPGSGGSNGHNGTDGKDDDDQDGDNGGAPRPFTGHGITRGAAGLANSSYASDPTSGTGNFRSQSPAAGAAGHTNDTRQKPKKAKAFEDATPSQQNRRRKQWHKILDKKAEGKQARKEEELARQEAQALNPPEAVNPPEVAQKQPRNRSNRKRGRHGKGNQQGGQQGGQQVNR</sequence>
<evidence type="ECO:0000256" key="1">
    <source>
        <dbReference type="SAM" id="Coils"/>
    </source>
</evidence>
<feature type="compositionally biased region" description="Basic and acidic residues" evidence="2">
    <location>
        <begin position="1254"/>
        <end position="1273"/>
    </location>
</feature>
<protein>
    <submittedName>
        <fullName evidence="4">Uncharacterized protein</fullName>
    </submittedName>
</protein>
<feature type="region of interest" description="Disordered" evidence="2">
    <location>
        <begin position="151"/>
        <end position="176"/>
    </location>
</feature>
<keyword evidence="3" id="KW-1133">Transmembrane helix</keyword>
<evidence type="ECO:0000313" key="5">
    <source>
        <dbReference type="Proteomes" id="UP001600888"/>
    </source>
</evidence>
<feature type="transmembrane region" description="Helical" evidence="3">
    <location>
        <begin position="36"/>
        <end position="55"/>
    </location>
</feature>
<feature type="transmembrane region" description="Helical" evidence="3">
    <location>
        <begin position="12"/>
        <end position="30"/>
    </location>
</feature>
<proteinExistence type="predicted"/>
<feature type="compositionally biased region" description="Polar residues" evidence="2">
    <location>
        <begin position="1196"/>
        <end position="1216"/>
    </location>
</feature>
<keyword evidence="3" id="KW-0812">Transmembrane</keyword>
<feature type="transmembrane region" description="Helical" evidence="3">
    <location>
        <begin position="386"/>
        <end position="407"/>
    </location>
</feature>